<evidence type="ECO:0000313" key="4">
    <source>
        <dbReference type="Proteomes" id="UP000630887"/>
    </source>
</evidence>
<dbReference type="RefSeq" id="WP_203693920.1">
    <property type="nucleotide sequence ID" value="NZ_BAAALC010000039.1"/>
</dbReference>
<comment type="similarity">
    <text evidence="1">Belongs to the arylamine N-acetyltransferase family.</text>
</comment>
<name>A0A8J3L210_9ACTN</name>
<dbReference type="AlphaFoldDB" id="A0A8J3L210"/>
<organism evidence="3 4">
    <name type="scientific">Catellatospora coxensis</name>
    <dbReference type="NCBI Taxonomy" id="310354"/>
    <lineage>
        <taxon>Bacteria</taxon>
        <taxon>Bacillati</taxon>
        <taxon>Actinomycetota</taxon>
        <taxon>Actinomycetes</taxon>
        <taxon>Micromonosporales</taxon>
        <taxon>Micromonosporaceae</taxon>
        <taxon>Catellatospora</taxon>
    </lineage>
</organism>
<feature type="region of interest" description="Disordered" evidence="2">
    <location>
        <begin position="277"/>
        <end position="306"/>
    </location>
</feature>
<dbReference type="InterPro" id="IPR001447">
    <property type="entry name" value="Arylamine_N-AcTrfase"/>
</dbReference>
<dbReference type="Proteomes" id="UP000630887">
    <property type="component" value="Unassembled WGS sequence"/>
</dbReference>
<dbReference type="SUPFAM" id="SSF54001">
    <property type="entry name" value="Cysteine proteinases"/>
    <property type="match status" value="1"/>
</dbReference>
<evidence type="ECO:0000313" key="3">
    <source>
        <dbReference type="EMBL" id="GIG07584.1"/>
    </source>
</evidence>
<keyword evidence="4" id="KW-1185">Reference proteome</keyword>
<proteinExistence type="inferred from homology"/>
<comment type="caution">
    <text evidence="3">The sequence shown here is derived from an EMBL/GenBank/DDBJ whole genome shotgun (WGS) entry which is preliminary data.</text>
</comment>
<gene>
    <name evidence="3" type="primary">nat</name>
    <name evidence="3" type="ORF">Cco03nite_42840</name>
</gene>
<sequence>MIEAYLSRLGVPRRAPSAAYLRELHRAQVTRVPYTNLEIMLGRPGTVTADEALRRVTGGVGGYCFHLNAAFAELLRALGFTITLHRAYVVSALDELDAALNHLALLVHDLPDPANPGGRWLADAGLGDALFDPLPLVDGEHVQGPFAYALTASPRPEAGWRLRHDPAGSFAACDIAAAPAVLGDFAAAHAHLSTSVESPFTRFLTAQRRTATGVDILRGCTLLGIDAAGRREEQLTTRERWREVLAELFALTGDDLDELWPGAVAAHEEWLARRAAQEAGSSAVPESAGHVPAARAAARPAPDLAS</sequence>
<reference evidence="3 4" key="1">
    <citation type="submission" date="2021-01" db="EMBL/GenBank/DDBJ databases">
        <title>Whole genome shotgun sequence of Catellatospora coxensis NBRC 107359.</title>
        <authorList>
            <person name="Komaki H."/>
            <person name="Tamura T."/>
        </authorList>
    </citation>
    <scope>NUCLEOTIDE SEQUENCE [LARGE SCALE GENOMIC DNA]</scope>
    <source>
        <strain evidence="3 4">NBRC 107359</strain>
    </source>
</reference>
<dbReference type="EMBL" id="BONI01000036">
    <property type="protein sequence ID" value="GIG07584.1"/>
    <property type="molecule type" value="Genomic_DNA"/>
</dbReference>
<dbReference type="PANTHER" id="PTHR11786">
    <property type="entry name" value="N-HYDROXYARYLAMINE O-ACETYLTRANSFERASE"/>
    <property type="match status" value="1"/>
</dbReference>
<dbReference type="Gene3D" id="3.30.2140.10">
    <property type="entry name" value="Arylamine N-acetyltransferase"/>
    <property type="match status" value="1"/>
</dbReference>
<dbReference type="PANTHER" id="PTHR11786:SF0">
    <property type="entry name" value="ARYLAMINE N-ACETYLTRANSFERASE 4-RELATED"/>
    <property type="match status" value="1"/>
</dbReference>
<dbReference type="Pfam" id="PF00797">
    <property type="entry name" value="Acetyltransf_2"/>
    <property type="match status" value="1"/>
</dbReference>
<accession>A0A8J3L210</accession>
<protein>
    <submittedName>
        <fullName evidence="3">Arylamine N-acetyltransferase</fullName>
    </submittedName>
</protein>
<dbReference type="Gene3D" id="2.40.128.150">
    <property type="entry name" value="Cysteine proteinases"/>
    <property type="match status" value="1"/>
</dbReference>
<dbReference type="InterPro" id="IPR038765">
    <property type="entry name" value="Papain-like_cys_pep_sf"/>
</dbReference>
<feature type="compositionally biased region" description="Low complexity" evidence="2">
    <location>
        <begin position="292"/>
        <end position="306"/>
    </location>
</feature>
<evidence type="ECO:0000256" key="2">
    <source>
        <dbReference type="SAM" id="MobiDB-lite"/>
    </source>
</evidence>
<dbReference type="GO" id="GO:0016407">
    <property type="term" value="F:acetyltransferase activity"/>
    <property type="evidence" value="ECO:0007669"/>
    <property type="project" value="InterPro"/>
</dbReference>
<evidence type="ECO:0000256" key="1">
    <source>
        <dbReference type="ARBA" id="ARBA00006547"/>
    </source>
</evidence>